<dbReference type="Proteomes" id="UP000095287">
    <property type="component" value="Unplaced"/>
</dbReference>
<protein>
    <recommendedName>
        <fullName evidence="2">3-oxoacyl-[acyl-carrier-protein] reductase</fullName>
        <ecNumber evidence="2">1.1.1.100</ecNumber>
    </recommendedName>
</protein>
<dbReference type="EC" id="1.1.1.100" evidence="2"/>
<dbReference type="SUPFAM" id="SSF51735">
    <property type="entry name" value="NAD(P)-binding Rossmann-fold domains"/>
    <property type="match status" value="1"/>
</dbReference>
<proteinExistence type="inferred from homology"/>
<evidence type="ECO:0000313" key="4">
    <source>
        <dbReference type="Proteomes" id="UP000095287"/>
    </source>
</evidence>
<evidence type="ECO:0000256" key="1">
    <source>
        <dbReference type="ARBA" id="ARBA00006484"/>
    </source>
</evidence>
<keyword evidence="4" id="KW-1185">Reference proteome</keyword>
<comment type="similarity">
    <text evidence="1">Belongs to the short-chain dehydrogenases/reductases (SDR) family.</text>
</comment>
<evidence type="ECO:0000256" key="2">
    <source>
        <dbReference type="ARBA" id="ARBA00012948"/>
    </source>
</evidence>
<organism evidence="4 5">
    <name type="scientific">Steinernema glaseri</name>
    <dbReference type="NCBI Taxonomy" id="37863"/>
    <lineage>
        <taxon>Eukaryota</taxon>
        <taxon>Metazoa</taxon>
        <taxon>Ecdysozoa</taxon>
        <taxon>Nematoda</taxon>
        <taxon>Chromadorea</taxon>
        <taxon>Rhabditida</taxon>
        <taxon>Tylenchina</taxon>
        <taxon>Panagrolaimomorpha</taxon>
        <taxon>Strongyloidoidea</taxon>
        <taxon>Steinernematidae</taxon>
        <taxon>Steinernema</taxon>
    </lineage>
</organism>
<dbReference type="WBParaSite" id="L893_g14467.t1">
    <property type="protein sequence ID" value="L893_g14467.t1"/>
    <property type="gene ID" value="L893_g14467"/>
</dbReference>
<evidence type="ECO:0000313" key="5">
    <source>
        <dbReference type="WBParaSite" id="L893_g14467.t1"/>
    </source>
</evidence>
<dbReference type="InterPro" id="IPR050259">
    <property type="entry name" value="SDR"/>
</dbReference>
<accession>A0A1I7YBL3</accession>
<dbReference type="PANTHER" id="PTHR42879">
    <property type="entry name" value="3-OXOACYL-(ACYL-CARRIER-PROTEIN) REDUCTASE"/>
    <property type="match status" value="1"/>
</dbReference>
<evidence type="ECO:0000256" key="3">
    <source>
        <dbReference type="ARBA" id="ARBA00048508"/>
    </source>
</evidence>
<dbReference type="InterPro" id="IPR036291">
    <property type="entry name" value="NAD(P)-bd_dom_sf"/>
</dbReference>
<dbReference type="GO" id="GO:0004316">
    <property type="term" value="F:3-oxoacyl-[acyl-carrier-protein] reductase (NADPH) activity"/>
    <property type="evidence" value="ECO:0007669"/>
    <property type="project" value="UniProtKB-EC"/>
</dbReference>
<dbReference type="PRINTS" id="PR00081">
    <property type="entry name" value="GDHRDH"/>
</dbReference>
<dbReference type="AlphaFoldDB" id="A0A1I7YBL3"/>
<sequence length="124" mass="12859">MKARKEGRIVNICSRVVHGGSDRTSYAAAKSALLGCTRTWALELAPYGITVNAVSPGPIETELFRANHPVGSEAEQRSLSSIPLGRFGQAAEVAAAVTFLLSDEAAYITGQNLGVDGGGSLAGR</sequence>
<dbReference type="InterPro" id="IPR002347">
    <property type="entry name" value="SDR_fam"/>
</dbReference>
<reference evidence="5" key="1">
    <citation type="submission" date="2016-11" db="UniProtKB">
        <authorList>
            <consortium name="WormBaseParasite"/>
        </authorList>
    </citation>
    <scope>IDENTIFICATION</scope>
</reference>
<dbReference type="Pfam" id="PF13561">
    <property type="entry name" value="adh_short_C2"/>
    <property type="match status" value="1"/>
</dbReference>
<comment type="catalytic activity">
    <reaction evidence="3">
        <text>a (3R)-hydroxyacyl-[ACP] + NADP(+) = a 3-oxoacyl-[ACP] + NADPH + H(+)</text>
        <dbReference type="Rhea" id="RHEA:17397"/>
        <dbReference type="Rhea" id="RHEA-COMP:9916"/>
        <dbReference type="Rhea" id="RHEA-COMP:9945"/>
        <dbReference type="ChEBI" id="CHEBI:15378"/>
        <dbReference type="ChEBI" id="CHEBI:57783"/>
        <dbReference type="ChEBI" id="CHEBI:58349"/>
        <dbReference type="ChEBI" id="CHEBI:78776"/>
        <dbReference type="ChEBI" id="CHEBI:78827"/>
        <dbReference type="EC" id="1.1.1.100"/>
    </reaction>
</comment>
<dbReference type="Gene3D" id="3.40.50.720">
    <property type="entry name" value="NAD(P)-binding Rossmann-like Domain"/>
    <property type="match status" value="1"/>
</dbReference>
<name>A0A1I7YBL3_9BILA</name>
<dbReference type="PRINTS" id="PR00080">
    <property type="entry name" value="SDRFAMILY"/>
</dbReference>